<dbReference type="PANTHER" id="PTHR43591">
    <property type="entry name" value="METHYLTRANSFERASE"/>
    <property type="match status" value="1"/>
</dbReference>
<dbReference type="SUPFAM" id="SSF53335">
    <property type="entry name" value="S-adenosyl-L-methionine-dependent methyltransferases"/>
    <property type="match status" value="1"/>
</dbReference>
<gene>
    <name evidence="2" type="ORF">ENS56_04950</name>
</gene>
<sequence>MKIKTNYNEIASTYDERYEVNYLTAVEQSLLSIASENNVLKILEAGCGTGRWLKSLHKLNIKLFGLDYSIQMLKIAKDANNIEGLVNADASNFPFKSNSFDLIFCINAIHHFPDKKKFFSDAASCLNLNGLLCIYSVDPHIDKNWYVYDFFDGVYEKDLMRFPSLNETKNFCAMFDLQVEEQILVERVYNSRTGDEVFSDPFLKKNMNSQLANLTEEEYNIGIEKIKQKTNYQPDKKFITEVNFYLTKARKGI</sequence>
<dbReference type="EMBL" id="DSVI01000005">
    <property type="protein sequence ID" value="HGT47359.1"/>
    <property type="molecule type" value="Genomic_DNA"/>
</dbReference>
<keyword evidence="2" id="KW-0808">Transferase</keyword>
<organism evidence="2">
    <name type="scientific">Ignavibacterium album</name>
    <dbReference type="NCBI Taxonomy" id="591197"/>
    <lineage>
        <taxon>Bacteria</taxon>
        <taxon>Pseudomonadati</taxon>
        <taxon>Ignavibacteriota</taxon>
        <taxon>Ignavibacteria</taxon>
        <taxon>Ignavibacteriales</taxon>
        <taxon>Ignavibacteriaceae</taxon>
        <taxon>Ignavibacterium</taxon>
    </lineage>
</organism>
<dbReference type="GO" id="GO:0008757">
    <property type="term" value="F:S-adenosylmethionine-dependent methyltransferase activity"/>
    <property type="evidence" value="ECO:0007669"/>
    <property type="project" value="InterPro"/>
</dbReference>
<dbReference type="Pfam" id="PF08241">
    <property type="entry name" value="Methyltransf_11"/>
    <property type="match status" value="1"/>
</dbReference>
<dbReference type="Gene3D" id="3.40.50.150">
    <property type="entry name" value="Vaccinia Virus protein VP39"/>
    <property type="match status" value="1"/>
</dbReference>
<dbReference type="GO" id="GO:0032259">
    <property type="term" value="P:methylation"/>
    <property type="evidence" value="ECO:0007669"/>
    <property type="project" value="UniProtKB-KW"/>
</dbReference>
<dbReference type="AlphaFoldDB" id="A0A832DEU2"/>
<evidence type="ECO:0000259" key="1">
    <source>
        <dbReference type="Pfam" id="PF08241"/>
    </source>
</evidence>
<accession>A0A832DEU2</accession>
<comment type="caution">
    <text evidence="2">The sequence shown here is derived from an EMBL/GenBank/DDBJ whole genome shotgun (WGS) entry which is preliminary data.</text>
</comment>
<name>A0A832DEU2_9BACT</name>
<dbReference type="PANTHER" id="PTHR43591:SF24">
    <property type="entry name" value="2-METHOXY-6-POLYPRENYL-1,4-BENZOQUINOL METHYLASE, MITOCHONDRIAL"/>
    <property type="match status" value="1"/>
</dbReference>
<dbReference type="InterPro" id="IPR029063">
    <property type="entry name" value="SAM-dependent_MTases_sf"/>
</dbReference>
<protein>
    <submittedName>
        <fullName evidence="2">Class I SAM-dependent methyltransferase</fullName>
    </submittedName>
</protein>
<evidence type="ECO:0000313" key="2">
    <source>
        <dbReference type="EMBL" id="HGT47359.1"/>
    </source>
</evidence>
<reference evidence="2" key="1">
    <citation type="journal article" date="2020" name="mSystems">
        <title>Genome- and Community-Level Interaction Insights into Carbon Utilization and Element Cycling Functions of Hydrothermarchaeota in Hydrothermal Sediment.</title>
        <authorList>
            <person name="Zhou Z."/>
            <person name="Liu Y."/>
            <person name="Xu W."/>
            <person name="Pan J."/>
            <person name="Luo Z.H."/>
            <person name="Li M."/>
        </authorList>
    </citation>
    <scope>NUCLEOTIDE SEQUENCE [LARGE SCALE GENOMIC DNA]</scope>
    <source>
        <strain evidence="2">SpSt-500</strain>
    </source>
</reference>
<proteinExistence type="predicted"/>
<dbReference type="CDD" id="cd02440">
    <property type="entry name" value="AdoMet_MTases"/>
    <property type="match status" value="1"/>
</dbReference>
<keyword evidence="2" id="KW-0489">Methyltransferase</keyword>
<feature type="domain" description="Methyltransferase type 11" evidence="1">
    <location>
        <begin position="43"/>
        <end position="134"/>
    </location>
</feature>
<dbReference type="InterPro" id="IPR013216">
    <property type="entry name" value="Methyltransf_11"/>
</dbReference>